<evidence type="ECO:0000313" key="2">
    <source>
        <dbReference type="Proteomes" id="UP001283361"/>
    </source>
</evidence>
<proteinExistence type="predicted"/>
<dbReference type="EMBL" id="JAWDGP010002216">
    <property type="protein sequence ID" value="KAK3784728.1"/>
    <property type="molecule type" value="Genomic_DNA"/>
</dbReference>
<comment type="caution">
    <text evidence="1">The sequence shown here is derived from an EMBL/GenBank/DDBJ whole genome shotgun (WGS) entry which is preliminary data.</text>
</comment>
<dbReference type="Proteomes" id="UP001283361">
    <property type="component" value="Unassembled WGS sequence"/>
</dbReference>
<keyword evidence="2" id="KW-1185">Reference proteome</keyword>
<evidence type="ECO:0000313" key="1">
    <source>
        <dbReference type="EMBL" id="KAK3784728.1"/>
    </source>
</evidence>
<sequence>MNKGETGFRDLKLCALLESPTVAKHRALETKRHVQSSSSLMLDIRYVFLGALHFDILRATAL</sequence>
<protein>
    <submittedName>
        <fullName evidence="1">Uncharacterized protein</fullName>
    </submittedName>
</protein>
<gene>
    <name evidence="1" type="ORF">RRG08_032181</name>
</gene>
<accession>A0AAE1ABV7</accession>
<name>A0AAE1ABV7_9GAST</name>
<organism evidence="1 2">
    <name type="scientific">Elysia crispata</name>
    <name type="common">lettuce slug</name>
    <dbReference type="NCBI Taxonomy" id="231223"/>
    <lineage>
        <taxon>Eukaryota</taxon>
        <taxon>Metazoa</taxon>
        <taxon>Spiralia</taxon>
        <taxon>Lophotrochozoa</taxon>
        <taxon>Mollusca</taxon>
        <taxon>Gastropoda</taxon>
        <taxon>Heterobranchia</taxon>
        <taxon>Euthyneura</taxon>
        <taxon>Panpulmonata</taxon>
        <taxon>Sacoglossa</taxon>
        <taxon>Placobranchoidea</taxon>
        <taxon>Plakobranchidae</taxon>
        <taxon>Elysia</taxon>
    </lineage>
</organism>
<reference evidence="1" key="1">
    <citation type="journal article" date="2023" name="G3 (Bethesda)">
        <title>A reference genome for the long-term kleptoplast-retaining sea slug Elysia crispata morphotype clarki.</title>
        <authorList>
            <person name="Eastman K.E."/>
            <person name="Pendleton A.L."/>
            <person name="Shaikh M.A."/>
            <person name="Suttiyut T."/>
            <person name="Ogas R."/>
            <person name="Tomko P."/>
            <person name="Gavelis G."/>
            <person name="Widhalm J.R."/>
            <person name="Wisecaver J.H."/>
        </authorList>
    </citation>
    <scope>NUCLEOTIDE SEQUENCE</scope>
    <source>
        <strain evidence="1">ECLA1</strain>
    </source>
</reference>
<dbReference type="AlphaFoldDB" id="A0AAE1ABV7"/>